<evidence type="ECO:0000256" key="7">
    <source>
        <dbReference type="ARBA" id="ARBA00022777"/>
    </source>
</evidence>
<name>A0ABQ0AAV0_9GAMM</name>
<proteinExistence type="predicted"/>
<keyword evidence="10 11" id="KW-0472">Membrane</keyword>
<evidence type="ECO:0000313" key="14">
    <source>
        <dbReference type="EMBL" id="GAA6168784.1"/>
    </source>
</evidence>
<evidence type="ECO:0000256" key="1">
    <source>
        <dbReference type="ARBA" id="ARBA00000085"/>
    </source>
</evidence>
<feature type="domain" description="Histidine kinase" evidence="12">
    <location>
        <begin position="229"/>
        <end position="427"/>
    </location>
</feature>
<dbReference type="InterPro" id="IPR004358">
    <property type="entry name" value="Sig_transdc_His_kin-like_C"/>
</dbReference>
<dbReference type="PANTHER" id="PTHR45436:SF4">
    <property type="entry name" value="SENSOR PROTEIN PHOQ"/>
    <property type="match status" value="1"/>
</dbReference>
<keyword evidence="5" id="KW-0808">Transferase</keyword>
<dbReference type="InterPro" id="IPR036890">
    <property type="entry name" value="HATPase_C_sf"/>
</dbReference>
<dbReference type="SMART" id="SM00387">
    <property type="entry name" value="HATPase_c"/>
    <property type="match status" value="1"/>
</dbReference>
<keyword evidence="7" id="KW-0418">Kinase</keyword>
<protein>
    <recommendedName>
        <fullName evidence="3">histidine kinase</fullName>
        <ecNumber evidence="3">2.7.13.3</ecNumber>
    </recommendedName>
</protein>
<sequence length="428" mass="47231">MILAVTATALDRAFAQSQQVAETERLRTQIYLLLGAAEIIGEEIWLPDQLQEPRFNQPESGLYARVLEGSNTVWQSPSAMMAELPNPLGPPLTAGQEQFSEILINSNLAHTLSFDVVWDTELGFEKTYRFEVYHDQAPLLAEKKSYRRQLQQWLGLMAIALVVVLWLIQKWGLQPLSALAQDLKRVETGESLRLDTDYPSEIQPVITNLNRVLETERAQRDRYRNTLSDLAHSLKTPLAVIRGSLSQDSSSNVINEQVSRMDEIVRHQLQRAVTQTAPVMGNKGESVAEACERLANALGKVYREKNVSFDFNIGKQCLFHGDASDLLELLGNLLDNACKYGDGKVKVSGEVDKKTLIITIEDNGPGVTHKHRGTILKRGARADTVESGQGIGLAVVVDIVSSYNGSLDINDSTLGGAAFVIELPVAQA</sequence>
<keyword evidence="8 11" id="KW-1133">Transmembrane helix</keyword>
<accession>A0ABQ0AAV0</accession>
<evidence type="ECO:0000256" key="3">
    <source>
        <dbReference type="ARBA" id="ARBA00012438"/>
    </source>
</evidence>
<keyword evidence="14" id="KW-0547">Nucleotide-binding</keyword>
<dbReference type="EMBL" id="BAABWN010000008">
    <property type="protein sequence ID" value="GAA6168784.1"/>
    <property type="molecule type" value="Genomic_DNA"/>
</dbReference>
<gene>
    <name evidence="14" type="ORF">NBRC116591_25950</name>
</gene>
<evidence type="ECO:0000259" key="12">
    <source>
        <dbReference type="PROSITE" id="PS50109"/>
    </source>
</evidence>
<dbReference type="Gene3D" id="1.10.287.130">
    <property type="match status" value="1"/>
</dbReference>
<evidence type="ECO:0000256" key="2">
    <source>
        <dbReference type="ARBA" id="ARBA00004370"/>
    </source>
</evidence>
<comment type="subcellular location">
    <subcellularLocation>
        <location evidence="2">Membrane</location>
    </subcellularLocation>
</comment>
<dbReference type="InterPro" id="IPR003660">
    <property type="entry name" value="HAMP_dom"/>
</dbReference>
<dbReference type="InterPro" id="IPR003661">
    <property type="entry name" value="HisK_dim/P_dom"/>
</dbReference>
<dbReference type="Gene3D" id="3.30.565.10">
    <property type="entry name" value="Histidine kinase-like ATPase, C-terminal domain"/>
    <property type="match status" value="1"/>
</dbReference>
<dbReference type="InterPro" id="IPR005467">
    <property type="entry name" value="His_kinase_dom"/>
</dbReference>
<evidence type="ECO:0000256" key="4">
    <source>
        <dbReference type="ARBA" id="ARBA00022553"/>
    </source>
</evidence>
<evidence type="ECO:0000256" key="10">
    <source>
        <dbReference type="ARBA" id="ARBA00023136"/>
    </source>
</evidence>
<dbReference type="Proteomes" id="UP001465153">
    <property type="component" value="Unassembled WGS sequence"/>
</dbReference>
<dbReference type="SUPFAM" id="SSF55874">
    <property type="entry name" value="ATPase domain of HSP90 chaperone/DNA topoisomerase II/histidine kinase"/>
    <property type="match status" value="1"/>
</dbReference>
<evidence type="ECO:0000313" key="15">
    <source>
        <dbReference type="Proteomes" id="UP001465153"/>
    </source>
</evidence>
<keyword evidence="4" id="KW-0597">Phosphoprotein</keyword>
<evidence type="ECO:0000256" key="8">
    <source>
        <dbReference type="ARBA" id="ARBA00022989"/>
    </source>
</evidence>
<dbReference type="InterPro" id="IPR050428">
    <property type="entry name" value="TCS_sensor_his_kinase"/>
</dbReference>
<comment type="catalytic activity">
    <reaction evidence="1">
        <text>ATP + protein L-histidine = ADP + protein N-phospho-L-histidine.</text>
        <dbReference type="EC" id="2.7.13.3"/>
    </reaction>
</comment>
<keyword evidence="9" id="KW-0902">Two-component regulatory system</keyword>
<keyword evidence="15" id="KW-1185">Reference proteome</keyword>
<dbReference type="InterPro" id="IPR036097">
    <property type="entry name" value="HisK_dim/P_sf"/>
</dbReference>
<dbReference type="PROSITE" id="PS50109">
    <property type="entry name" value="HIS_KIN"/>
    <property type="match status" value="1"/>
</dbReference>
<evidence type="ECO:0000259" key="13">
    <source>
        <dbReference type="PROSITE" id="PS50885"/>
    </source>
</evidence>
<feature type="domain" description="HAMP" evidence="13">
    <location>
        <begin position="170"/>
        <end position="221"/>
    </location>
</feature>
<dbReference type="PRINTS" id="PR00344">
    <property type="entry name" value="BCTRLSENSOR"/>
</dbReference>
<evidence type="ECO:0000256" key="5">
    <source>
        <dbReference type="ARBA" id="ARBA00022679"/>
    </source>
</evidence>
<keyword evidence="14" id="KW-0067">ATP-binding</keyword>
<keyword evidence="6 11" id="KW-0812">Transmembrane</keyword>
<dbReference type="EC" id="2.7.13.3" evidence="3"/>
<dbReference type="SUPFAM" id="SSF47384">
    <property type="entry name" value="Homodimeric domain of signal transducing histidine kinase"/>
    <property type="match status" value="1"/>
</dbReference>
<dbReference type="Pfam" id="PF02518">
    <property type="entry name" value="HATPase_c"/>
    <property type="match status" value="1"/>
</dbReference>
<evidence type="ECO:0000256" key="6">
    <source>
        <dbReference type="ARBA" id="ARBA00022692"/>
    </source>
</evidence>
<dbReference type="PANTHER" id="PTHR45436">
    <property type="entry name" value="SENSOR HISTIDINE KINASE YKOH"/>
    <property type="match status" value="1"/>
</dbReference>
<dbReference type="InterPro" id="IPR003594">
    <property type="entry name" value="HATPase_dom"/>
</dbReference>
<organism evidence="14 15">
    <name type="scientific">Sessilibacter corallicola</name>
    <dbReference type="NCBI Taxonomy" id="2904075"/>
    <lineage>
        <taxon>Bacteria</taxon>
        <taxon>Pseudomonadati</taxon>
        <taxon>Pseudomonadota</taxon>
        <taxon>Gammaproteobacteria</taxon>
        <taxon>Cellvibrionales</taxon>
        <taxon>Cellvibrionaceae</taxon>
        <taxon>Sessilibacter</taxon>
    </lineage>
</organism>
<feature type="transmembrane region" description="Helical" evidence="11">
    <location>
        <begin position="150"/>
        <end position="168"/>
    </location>
</feature>
<evidence type="ECO:0000256" key="11">
    <source>
        <dbReference type="SAM" id="Phobius"/>
    </source>
</evidence>
<evidence type="ECO:0000256" key="9">
    <source>
        <dbReference type="ARBA" id="ARBA00023012"/>
    </source>
</evidence>
<dbReference type="GO" id="GO:0005524">
    <property type="term" value="F:ATP binding"/>
    <property type="evidence" value="ECO:0007669"/>
    <property type="project" value="UniProtKB-KW"/>
</dbReference>
<dbReference type="CDD" id="cd00082">
    <property type="entry name" value="HisKA"/>
    <property type="match status" value="1"/>
</dbReference>
<reference evidence="14 15" key="1">
    <citation type="submission" date="2024-04" db="EMBL/GenBank/DDBJ databases">
        <title>Draft genome sequence of Sessilibacter corallicola NBRC 116591.</title>
        <authorList>
            <person name="Miyakawa T."/>
            <person name="Kusuya Y."/>
            <person name="Miura T."/>
        </authorList>
    </citation>
    <scope>NUCLEOTIDE SEQUENCE [LARGE SCALE GENOMIC DNA]</scope>
    <source>
        <strain evidence="14 15">KU-00831-HH</strain>
    </source>
</reference>
<comment type="caution">
    <text evidence="14">The sequence shown here is derived from an EMBL/GenBank/DDBJ whole genome shotgun (WGS) entry which is preliminary data.</text>
</comment>
<dbReference type="PROSITE" id="PS50885">
    <property type="entry name" value="HAMP"/>
    <property type="match status" value="1"/>
</dbReference>